<name>A0A194S9S3_RHOGW</name>
<protein>
    <submittedName>
        <fullName evidence="1">Uncharacterized protein</fullName>
    </submittedName>
</protein>
<dbReference type="AlphaFoldDB" id="A0A194S9S3"/>
<organism evidence="1 2">
    <name type="scientific">Rhodotorula graminis (strain WP1)</name>
    <dbReference type="NCBI Taxonomy" id="578459"/>
    <lineage>
        <taxon>Eukaryota</taxon>
        <taxon>Fungi</taxon>
        <taxon>Dikarya</taxon>
        <taxon>Basidiomycota</taxon>
        <taxon>Pucciniomycotina</taxon>
        <taxon>Microbotryomycetes</taxon>
        <taxon>Sporidiobolales</taxon>
        <taxon>Sporidiobolaceae</taxon>
        <taxon>Rhodotorula</taxon>
    </lineage>
</organism>
<dbReference type="EMBL" id="KQ474074">
    <property type="protein sequence ID" value="KPV77347.1"/>
    <property type="molecule type" value="Genomic_DNA"/>
</dbReference>
<dbReference type="RefSeq" id="XP_018273396.1">
    <property type="nucleotide sequence ID" value="XM_018415722.1"/>
</dbReference>
<evidence type="ECO:0000313" key="1">
    <source>
        <dbReference type="EMBL" id="KPV77347.1"/>
    </source>
</evidence>
<gene>
    <name evidence="1" type="ORF">RHOBADRAFT_51219</name>
</gene>
<accession>A0A194S9S3</accession>
<proteinExistence type="predicted"/>
<sequence>MPFLWPSHKVLCGRDPDMFYLPDLSTADVARLESFKNEFFADYDETFADFVSTHLGLPWPAFLVTHTAIDPDADDSTPALLGCRNLNLVLARKHLYQVARARDPSLRIVDLPIWDPFSDVAEGYVDRCVSLQADEAAPRWDPADPWRALNAVLRQDLVRHTLFLKQRECQPDISQKEVGRLSILSFERAAVEARRAPVPQVAKDEIVGAFEECVENSIVITQSFGVP</sequence>
<evidence type="ECO:0000313" key="2">
    <source>
        <dbReference type="Proteomes" id="UP000053890"/>
    </source>
</evidence>
<dbReference type="Proteomes" id="UP000053890">
    <property type="component" value="Unassembled WGS sequence"/>
</dbReference>
<keyword evidence="2" id="KW-1185">Reference proteome</keyword>
<reference evidence="1 2" key="1">
    <citation type="journal article" date="2015" name="Front. Microbiol.">
        <title>Genome sequence of the plant growth promoting endophytic yeast Rhodotorula graminis WP1.</title>
        <authorList>
            <person name="Firrincieli A."/>
            <person name="Otillar R."/>
            <person name="Salamov A."/>
            <person name="Schmutz J."/>
            <person name="Khan Z."/>
            <person name="Redman R.S."/>
            <person name="Fleck N.D."/>
            <person name="Lindquist E."/>
            <person name="Grigoriev I.V."/>
            <person name="Doty S.L."/>
        </authorList>
    </citation>
    <scope>NUCLEOTIDE SEQUENCE [LARGE SCALE GENOMIC DNA]</scope>
    <source>
        <strain evidence="1 2">WP1</strain>
    </source>
</reference>
<dbReference type="GeneID" id="28976170"/>